<feature type="transmembrane region" description="Helical" evidence="5">
    <location>
        <begin position="318"/>
        <end position="339"/>
    </location>
</feature>
<keyword evidence="2 5" id="KW-0812">Transmembrane</keyword>
<evidence type="ECO:0000259" key="6">
    <source>
        <dbReference type="Pfam" id="PF04932"/>
    </source>
</evidence>
<feature type="transmembrane region" description="Helical" evidence="5">
    <location>
        <begin position="65"/>
        <end position="88"/>
    </location>
</feature>
<keyword evidence="8" id="KW-1185">Reference proteome</keyword>
<accession>A0ABY8NY57</accession>
<evidence type="ECO:0000256" key="3">
    <source>
        <dbReference type="ARBA" id="ARBA00022989"/>
    </source>
</evidence>
<protein>
    <submittedName>
        <fullName evidence="7">O-antigen ligase RfaL</fullName>
    </submittedName>
</protein>
<keyword evidence="7" id="KW-0614">Plasmid</keyword>
<feature type="transmembrane region" description="Helical" evidence="5">
    <location>
        <begin position="360"/>
        <end position="393"/>
    </location>
</feature>
<dbReference type="NCBIfam" id="NF012031">
    <property type="entry name" value="PRK15487.1"/>
    <property type="match status" value="1"/>
</dbReference>
<evidence type="ECO:0000256" key="5">
    <source>
        <dbReference type="SAM" id="Phobius"/>
    </source>
</evidence>
<proteinExistence type="predicted"/>
<feature type="transmembrane region" description="Helical" evidence="5">
    <location>
        <begin position="125"/>
        <end position="143"/>
    </location>
</feature>
<evidence type="ECO:0000256" key="2">
    <source>
        <dbReference type="ARBA" id="ARBA00022692"/>
    </source>
</evidence>
<feature type="transmembrane region" description="Helical" evidence="5">
    <location>
        <begin position="208"/>
        <end position="224"/>
    </location>
</feature>
<dbReference type="InterPro" id="IPR051533">
    <property type="entry name" value="WaaL-like"/>
</dbReference>
<keyword evidence="7" id="KW-0436">Ligase</keyword>
<keyword evidence="4 5" id="KW-0472">Membrane</keyword>
<dbReference type="RefSeq" id="WP_280936957.1">
    <property type="nucleotide sequence ID" value="NZ_CP123757.1"/>
</dbReference>
<evidence type="ECO:0000256" key="1">
    <source>
        <dbReference type="ARBA" id="ARBA00004141"/>
    </source>
</evidence>
<dbReference type="GO" id="GO:0016874">
    <property type="term" value="F:ligase activity"/>
    <property type="evidence" value="ECO:0007669"/>
    <property type="project" value="UniProtKB-KW"/>
</dbReference>
<feature type="domain" description="O-antigen ligase-related" evidence="6">
    <location>
        <begin position="196"/>
        <end position="335"/>
    </location>
</feature>
<feature type="transmembrane region" description="Helical" evidence="5">
    <location>
        <begin position="186"/>
        <end position="202"/>
    </location>
</feature>
<gene>
    <name evidence="7" type="primary">rfaL</name>
    <name evidence="7" type="ORF">QG404_00675</name>
</gene>
<evidence type="ECO:0000313" key="8">
    <source>
        <dbReference type="Proteomes" id="UP001231859"/>
    </source>
</evidence>
<evidence type="ECO:0000256" key="4">
    <source>
        <dbReference type="ARBA" id="ARBA00023136"/>
    </source>
</evidence>
<organism evidence="7 8">
    <name type="scientific">Arsenophonus apicola</name>
    <dbReference type="NCBI Taxonomy" id="2879119"/>
    <lineage>
        <taxon>Bacteria</taxon>
        <taxon>Pseudomonadati</taxon>
        <taxon>Pseudomonadota</taxon>
        <taxon>Gammaproteobacteria</taxon>
        <taxon>Enterobacterales</taxon>
        <taxon>Morganellaceae</taxon>
        <taxon>Arsenophonus</taxon>
    </lineage>
</organism>
<reference evidence="7 8" key="1">
    <citation type="submission" date="2023-04" db="EMBL/GenBank/DDBJ databases">
        <title>Genome dynamics across the evolutionary transition to endosymbiosis.</title>
        <authorList>
            <person name="Siozios S."/>
            <person name="Nadal-Jimenez P."/>
            <person name="Azagi T."/>
            <person name="Sprong H."/>
            <person name="Frost C.L."/>
            <person name="Parratt S.R."/>
            <person name="Taylor G."/>
            <person name="Brettell L."/>
            <person name="Lew K.C."/>
            <person name="Croft L."/>
            <person name="King K.C."/>
            <person name="Brockhurst M.A."/>
            <person name="Hypsa V."/>
            <person name="Novakova E."/>
            <person name="Darby A.C."/>
            <person name="Hurst G.D.D."/>
        </authorList>
    </citation>
    <scope>NUCLEOTIDE SEQUENCE [LARGE SCALE GENOMIC DNA]</scope>
    <source>
        <strain evidence="8">aApi_AU</strain>
        <plasmid evidence="7 8">paApi_AU1</plasmid>
    </source>
</reference>
<feature type="transmembrane region" description="Helical" evidence="5">
    <location>
        <begin position="163"/>
        <end position="179"/>
    </location>
</feature>
<name>A0ABY8NY57_9GAMM</name>
<geneLocation type="plasmid" evidence="7 8">
    <name>paApi_AU1</name>
</geneLocation>
<sequence length="398" mass="46667">MKSILSTCNSSLRENWTNLIIFLYINTCFFDDITRYKHAISILLFISALYLIFKTKNNVLKLFNNYLFFSLLVFILSIFYTLLISYNINITLNFIYKNVFEKMLLVIFAIPILLQNKTKQNIERLFFISFSFLFFTLTLKELIQYYQEYIENIKILSTFNHRKISDCLMFLIPIFLFSIDLKDKKYIYFSILSIPILFFLSIATLQRGFWLAVIFVILLWFVLYRKPIVIISIITLFFCCVFLSKYTLKSDLLISKLTQTSSSARYGNGTQGAAWDLIKMNPIKGYGYGGRIYDEVYNKESIHHPEWIFKKSIGPHNVFLSVWFSSGIIGLISFLYFIFEIVKTLITNLKKESDNYIFKVSLAIFIGNILIMGLFEDINIMNIAIILGFSFSLMNKNS</sequence>
<dbReference type="EMBL" id="CP123757">
    <property type="protein sequence ID" value="WGO82198.1"/>
    <property type="molecule type" value="Genomic_DNA"/>
</dbReference>
<evidence type="ECO:0000313" key="7">
    <source>
        <dbReference type="EMBL" id="WGO82198.1"/>
    </source>
</evidence>
<feature type="transmembrane region" description="Helical" evidence="5">
    <location>
        <begin position="36"/>
        <end position="53"/>
    </location>
</feature>
<keyword evidence="3 5" id="KW-1133">Transmembrane helix</keyword>
<dbReference type="Pfam" id="PF04932">
    <property type="entry name" value="Wzy_C"/>
    <property type="match status" value="1"/>
</dbReference>
<comment type="subcellular location">
    <subcellularLocation>
        <location evidence="1">Membrane</location>
        <topology evidence="1">Multi-pass membrane protein</topology>
    </subcellularLocation>
</comment>
<dbReference type="PANTHER" id="PTHR37422">
    <property type="entry name" value="TEICHURONIC ACID BIOSYNTHESIS PROTEIN TUAE"/>
    <property type="match status" value="1"/>
</dbReference>
<dbReference type="InterPro" id="IPR007016">
    <property type="entry name" value="O-antigen_ligase-rel_domated"/>
</dbReference>
<feature type="transmembrane region" description="Helical" evidence="5">
    <location>
        <begin position="229"/>
        <end position="248"/>
    </location>
</feature>
<dbReference type="Proteomes" id="UP001231859">
    <property type="component" value="Plasmid paApi_AU1"/>
</dbReference>
<dbReference type="PANTHER" id="PTHR37422:SF17">
    <property type="entry name" value="O-ANTIGEN LIGASE"/>
    <property type="match status" value="1"/>
</dbReference>